<accession>A0A2V5JVH7</accession>
<evidence type="ECO:0000256" key="7">
    <source>
        <dbReference type="ARBA" id="ARBA00022692"/>
    </source>
</evidence>
<dbReference type="InterPro" id="IPR005467">
    <property type="entry name" value="His_kinase_dom"/>
</dbReference>
<comment type="caution">
    <text evidence="16">The sequence shown here is derived from an EMBL/GenBank/DDBJ whole genome shotgun (WGS) entry which is preliminary data.</text>
</comment>
<evidence type="ECO:0000256" key="2">
    <source>
        <dbReference type="ARBA" id="ARBA00004651"/>
    </source>
</evidence>
<evidence type="ECO:0000256" key="9">
    <source>
        <dbReference type="ARBA" id="ARBA00022777"/>
    </source>
</evidence>
<dbReference type="Proteomes" id="UP000247476">
    <property type="component" value="Unassembled WGS sequence"/>
</dbReference>
<evidence type="ECO:0000259" key="15">
    <source>
        <dbReference type="PROSITE" id="PS50109"/>
    </source>
</evidence>
<evidence type="ECO:0000313" key="17">
    <source>
        <dbReference type="Proteomes" id="UP000247476"/>
    </source>
</evidence>
<keyword evidence="13 14" id="KW-0472">Membrane</keyword>
<dbReference type="InterPro" id="IPR050640">
    <property type="entry name" value="Bact_2-comp_sensor_kinase"/>
</dbReference>
<dbReference type="InterPro" id="IPR010559">
    <property type="entry name" value="Sig_transdc_His_kin_internal"/>
</dbReference>
<dbReference type="EMBL" id="QJVJ01000017">
    <property type="protein sequence ID" value="PYI50745.1"/>
    <property type="molecule type" value="Genomic_DNA"/>
</dbReference>
<dbReference type="InterPro" id="IPR011620">
    <property type="entry name" value="Sig_transdc_His_kinase_LytS_TM"/>
</dbReference>
<dbReference type="Pfam" id="PF07694">
    <property type="entry name" value="5TM-5TMR_LYT"/>
    <property type="match status" value="1"/>
</dbReference>
<keyword evidence="12" id="KW-0902">Two-component regulatory system</keyword>
<organism evidence="16 17">
    <name type="scientific">Paenibacillus flagellatus</name>
    <dbReference type="NCBI Taxonomy" id="2211139"/>
    <lineage>
        <taxon>Bacteria</taxon>
        <taxon>Bacillati</taxon>
        <taxon>Bacillota</taxon>
        <taxon>Bacilli</taxon>
        <taxon>Bacillales</taxon>
        <taxon>Paenibacillaceae</taxon>
        <taxon>Paenibacillus</taxon>
    </lineage>
</organism>
<evidence type="ECO:0000256" key="1">
    <source>
        <dbReference type="ARBA" id="ARBA00000085"/>
    </source>
</evidence>
<dbReference type="SMART" id="SM00387">
    <property type="entry name" value="HATPase_c"/>
    <property type="match status" value="1"/>
</dbReference>
<keyword evidence="11 14" id="KW-1133">Transmembrane helix</keyword>
<reference evidence="16 17" key="1">
    <citation type="submission" date="2018-05" db="EMBL/GenBank/DDBJ databases">
        <title>Paenibacillus flagellatus sp. nov., isolated from selenium mineral soil.</title>
        <authorList>
            <person name="Dai X."/>
        </authorList>
    </citation>
    <scope>NUCLEOTIDE SEQUENCE [LARGE SCALE GENOMIC DNA]</scope>
    <source>
        <strain evidence="16 17">DXL2</strain>
    </source>
</reference>
<keyword evidence="10" id="KW-0067">ATP-binding</keyword>
<dbReference type="SUPFAM" id="SSF55874">
    <property type="entry name" value="ATPase domain of HSP90 chaperone/DNA topoisomerase II/histidine kinase"/>
    <property type="match status" value="1"/>
</dbReference>
<keyword evidence="6" id="KW-0808">Transferase</keyword>
<evidence type="ECO:0000256" key="10">
    <source>
        <dbReference type="ARBA" id="ARBA00022840"/>
    </source>
</evidence>
<keyword evidence="7 14" id="KW-0812">Transmembrane</keyword>
<evidence type="ECO:0000256" key="3">
    <source>
        <dbReference type="ARBA" id="ARBA00012438"/>
    </source>
</evidence>
<evidence type="ECO:0000256" key="6">
    <source>
        <dbReference type="ARBA" id="ARBA00022679"/>
    </source>
</evidence>
<dbReference type="Pfam" id="PF06580">
    <property type="entry name" value="His_kinase"/>
    <property type="match status" value="1"/>
</dbReference>
<name>A0A2V5JVH7_9BACL</name>
<sequence>MIGLLPLMLERVGILLMVAILLSRLKSFRSIVHREHGNAEKISLILIFGAFGILSNYTGVEIRGGGSVSSQAWQTWIGPDGAIANTRIMGVVIGGMLGGPLVGTGVGLIAGLHRFSLGGFTALSCGLSSVLAGIVTGWLGRGIRVWENRALWQAVVIGISMEAAQMGIILLAARPFDTALALVKVIGVPMIVVNGFGTLLFMLIIQSILREEARTRATQTQQAFSIADETLPFFRQGLNPESCREAAGVILKRTHADAISITDRQRVLAHAGEGADHHVALQSISTRLTRQVLESGRTGVALTREDIQCSEPDCVLQAAIVLPLAVKEETVGTLKLYYKRPSRLDRAEREIAEGLGKLFSTQLELAEAEKQRRLLKDAEIKALHAQVHPHFLFNAFNTISSLCRTDPEKARTLLLQMSVFFRSNLQGARQVVVPLYKELEHVKAYLAIEQARFPDKYTLRMEIDPSLEPIGVPPFTLQPLVENALRYAFPSNAFAGKALIVLRAYRETSHMVLVAEDNGVGIPPELLAALGSKAVESPEGTGTALYNIRKRIDEIYGSKGQFRIESVPGSGTTVTIRLPVYNSPWEEPHAESFDRG</sequence>
<dbReference type="Gene3D" id="3.30.565.10">
    <property type="entry name" value="Histidine kinase-like ATPase, C-terminal domain"/>
    <property type="match status" value="1"/>
</dbReference>
<dbReference type="InterPro" id="IPR003018">
    <property type="entry name" value="GAF"/>
</dbReference>
<evidence type="ECO:0000256" key="8">
    <source>
        <dbReference type="ARBA" id="ARBA00022741"/>
    </source>
</evidence>
<evidence type="ECO:0000256" key="14">
    <source>
        <dbReference type="SAM" id="Phobius"/>
    </source>
</evidence>
<feature type="domain" description="Histidine kinase" evidence="15">
    <location>
        <begin position="477"/>
        <end position="582"/>
    </location>
</feature>
<dbReference type="EC" id="2.7.13.3" evidence="3"/>
<dbReference type="GO" id="GO:0005886">
    <property type="term" value="C:plasma membrane"/>
    <property type="evidence" value="ECO:0007669"/>
    <property type="project" value="UniProtKB-SubCell"/>
</dbReference>
<evidence type="ECO:0000256" key="11">
    <source>
        <dbReference type="ARBA" id="ARBA00022989"/>
    </source>
</evidence>
<protein>
    <recommendedName>
        <fullName evidence="3">histidine kinase</fullName>
        <ecNumber evidence="3">2.7.13.3</ecNumber>
    </recommendedName>
</protein>
<feature type="transmembrane region" description="Helical" evidence="14">
    <location>
        <begin position="42"/>
        <end position="60"/>
    </location>
</feature>
<dbReference type="PROSITE" id="PS50109">
    <property type="entry name" value="HIS_KIN"/>
    <property type="match status" value="1"/>
</dbReference>
<dbReference type="InterPro" id="IPR029016">
    <property type="entry name" value="GAF-like_dom_sf"/>
</dbReference>
<keyword evidence="9 16" id="KW-0418">Kinase</keyword>
<dbReference type="PANTHER" id="PTHR34220:SF7">
    <property type="entry name" value="SENSOR HISTIDINE KINASE YPDA"/>
    <property type="match status" value="1"/>
</dbReference>
<comment type="subcellular location">
    <subcellularLocation>
        <location evidence="2">Cell membrane</location>
        <topology evidence="2">Multi-pass membrane protein</topology>
    </subcellularLocation>
</comment>
<dbReference type="AlphaFoldDB" id="A0A2V5JVH7"/>
<dbReference type="SMART" id="SM00065">
    <property type="entry name" value="GAF"/>
    <property type="match status" value="1"/>
</dbReference>
<dbReference type="PANTHER" id="PTHR34220">
    <property type="entry name" value="SENSOR HISTIDINE KINASE YPDA"/>
    <property type="match status" value="1"/>
</dbReference>
<keyword evidence="17" id="KW-1185">Reference proteome</keyword>
<dbReference type="RefSeq" id="WP_110843489.1">
    <property type="nucleotide sequence ID" value="NZ_QJVJ01000017.1"/>
</dbReference>
<dbReference type="InterPro" id="IPR003594">
    <property type="entry name" value="HATPase_dom"/>
</dbReference>
<keyword evidence="8" id="KW-0547">Nucleotide-binding</keyword>
<comment type="catalytic activity">
    <reaction evidence="1">
        <text>ATP + protein L-histidine = ADP + protein N-phospho-L-histidine.</text>
        <dbReference type="EC" id="2.7.13.3"/>
    </reaction>
</comment>
<dbReference type="SUPFAM" id="SSF55781">
    <property type="entry name" value="GAF domain-like"/>
    <property type="match status" value="1"/>
</dbReference>
<evidence type="ECO:0000256" key="13">
    <source>
        <dbReference type="ARBA" id="ARBA00023136"/>
    </source>
</evidence>
<dbReference type="GO" id="GO:0005524">
    <property type="term" value="F:ATP binding"/>
    <property type="evidence" value="ECO:0007669"/>
    <property type="project" value="UniProtKB-KW"/>
</dbReference>
<gene>
    <name evidence="16" type="ORF">DLM86_28550</name>
</gene>
<keyword evidence="5" id="KW-0597">Phosphoprotein</keyword>
<evidence type="ECO:0000313" key="16">
    <source>
        <dbReference type="EMBL" id="PYI50745.1"/>
    </source>
</evidence>
<evidence type="ECO:0000256" key="5">
    <source>
        <dbReference type="ARBA" id="ARBA00022553"/>
    </source>
</evidence>
<keyword evidence="4" id="KW-1003">Cell membrane</keyword>
<dbReference type="GO" id="GO:0071555">
    <property type="term" value="P:cell wall organization"/>
    <property type="evidence" value="ECO:0007669"/>
    <property type="project" value="InterPro"/>
</dbReference>
<dbReference type="OrthoDB" id="9776552at2"/>
<dbReference type="Pfam" id="PF13492">
    <property type="entry name" value="GAF_3"/>
    <property type="match status" value="1"/>
</dbReference>
<dbReference type="Pfam" id="PF02518">
    <property type="entry name" value="HATPase_c"/>
    <property type="match status" value="1"/>
</dbReference>
<dbReference type="PRINTS" id="PR00344">
    <property type="entry name" value="BCTRLSENSOR"/>
</dbReference>
<dbReference type="Gene3D" id="3.30.450.40">
    <property type="match status" value="1"/>
</dbReference>
<evidence type="ECO:0000256" key="4">
    <source>
        <dbReference type="ARBA" id="ARBA00022475"/>
    </source>
</evidence>
<feature type="transmembrane region" description="Helical" evidence="14">
    <location>
        <begin position="6"/>
        <end position="22"/>
    </location>
</feature>
<proteinExistence type="predicted"/>
<evidence type="ECO:0000256" key="12">
    <source>
        <dbReference type="ARBA" id="ARBA00023012"/>
    </source>
</evidence>
<feature type="transmembrane region" description="Helical" evidence="14">
    <location>
        <begin position="117"/>
        <end position="139"/>
    </location>
</feature>
<dbReference type="InterPro" id="IPR004358">
    <property type="entry name" value="Sig_transdc_His_kin-like_C"/>
</dbReference>
<feature type="transmembrane region" description="Helical" evidence="14">
    <location>
        <begin position="88"/>
        <end position="110"/>
    </location>
</feature>
<feature type="transmembrane region" description="Helical" evidence="14">
    <location>
        <begin position="151"/>
        <end position="173"/>
    </location>
</feature>
<feature type="transmembrane region" description="Helical" evidence="14">
    <location>
        <begin position="185"/>
        <end position="209"/>
    </location>
</feature>
<dbReference type="InterPro" id="IPR036890">
    <property type="entry name" value="HATPase_C_sf"/>
</dbReference>
<dbReference type="GO" id="GO:0000155">
    <property type="term" value="F:phosphorelay sensor kinase activity"/>
    <property type="evidence" value="ECO:0007669"/>
    <property type="project" value="InterPro"/>
</dbReference>